<evidence type="ECO:0000256" key="1">
    <source>
        <dbReference type="SAM" id="MobiDB-lite"/>
    </source>
</evidence>
<accession>A0A318LL87</accession>
<dbReference type="Proteomes" id="UP000247892">
    <property type="component" value="Unassembled WGS sequence"/>
</dbReference>
<comment type="caution">
    <text evidence="2">The sequence shown here is derived from an EMBL/GenBank/DDBJ whole genome shotgun (WGS) entry which is preliminary data.</text>
</comment>
<sequence>MSGTPNDPEHPPPAVPEGDYTEGGVPNFDYVRDRIENRFATSLGATELAESTPEGRSLDEQLAERERAGKERLEQIRRSMREK</sequence>
<feature type="region of interest" description="Disordered" evidence="1">
    <location>
        <begin position="44"/>
        <end position="83"/>
    </location>
</feature>
<evidence type="ECO:0000313" key="3">
    <source>
        <dbReference type="Proteomes" id="UP000247892"/>
    </source>
</evidence>
<evidence type="ECO:0008006" key="4">
    <source>
        <dbReference type="Google" id="ProtNLM"/>
    </source>
</evidence>
<protein>
    <recommendedName>
        <fullName evidence="4">PspA domain-containing protein</fullName>
    </recommendedName>
</protein>
<evidence type="ECO:0000313" key="2">
    <source>
        <dbReference type="EMBL" id="PXY35362.1"/>
    </source>
</evidence>
<keyword evidence="3" id="KW-1185">Reference proteome</keyword>
<feature type="region of interest" description="Disordered" evidence="1">
    <location>
        <begin position="1"/>
        <end position="27"/>
    </location>
</feature>
<organism evidence="2 3">
    <name type="scientific">Prauserella flavalba</name>
    <dbReference type="NCBI Taxonomy" id="1477506"/>
    <lineage>
        <taxon>Bacteria</taxon>
        <taxon>Bacillati</taxon>
        <taxon>Actinomycetota</taxon>
        <taxon>Actinomycetes</taxon>
        <taxon>Pseudonocardiales</taxon>
        <taxon>Pseudonocardiaceae</taxon>
        <taxon>Prauserella</taxon>
    </lineage>
</organism>
<dbReference type="AlphaFoldDB" id="A0A318LL87"/>
<dbReference type="EMBL" id="MASU01000005">
    <property type="protein sequence ID" value="PXY35362.1"/>
    <property type="molecule type" value="Genomic_DNA"/>
</dbReference>
<dbReference type="RefSeq" id="WP_110335354.1">
    <property type="nucleotide sequence ID" value="NZ_MASU01000005.1"/>
</dbReference>
<feature type="compositionally biased region" description="Basic and acidic residues" evidence="1">
    <location>
        <begin position="56"/>
        <end position="83"/>
    </location>
</feature>
<dbReference type="OrthoDB" id="4377479at2"/>
<reference evidence="2 3" key="1">
    <citation type="submission" date="2016-07" db="EMBL/GenBank/DDBJ databases">
        <title>Draft genome sequence of Prauserella sp. YIM 121212, isolated from alkaline soil.</title>
        <authorList>
            <person name="Ruckert C."/>
            <person name="Albersmeier A."/>
            <person name="Jiang C.-L."/>
            <person name="Jiang Y."/>
            <person name="Kalinowski J."/>
            <person name="Schneider O."/>
            <person name="Winkler A."/>
            <person name="Zotchev S.B."/>
        </authorList>
    </citation>
    <scope>NUCLEOTIDE SEQUENCE [LARGE SCALE GENOMIC DNA]</scope>
    <source>
        <strain evidence="2 3">YIM 121212</strain>
    </source>
</reference>
<name>A0A318LL87_9PSEU</name>
<gene>
    <name evidence="2" type="ORF">BA062_07390</name>
</gene>
<proteinExistence type="predicted"/>